<dbReference type="PANTHER" id="PTHR20982">
    <property type="entry name" value="RIBOSOME RECYCLING FACTOR"/>
    <property type="match status" value="1"/>
</dbReference>
<dbReference type="Gene3D" id="3.30.1360.40">
    <property type="match status" value="1"/>
</dbReference>
<organism evidence="6 7">
    <name type="scientific">Sclerotinia trifoliorum</name>
    <dbReference type="NCBI Taxonomy" id="28548"/>
    <lineage>
        <taxon>Eukaryota</taxon>
        <taxon>Fungi</taxon>
        <taxon>Dikarya</taxon>
        <taxon>Ascomycota</taxon>
        <taxon>Pezizomycotina</taxon>
        <taxon>Leotiomycetes</taxon>
        <taxon>Helotiales</taxon>
        <taxon>Sclerotiniaceae</taxon>
        <taxon>Sclerotinia</taxon>
    </lineage>
</organism>
<comment type="caution">
    <text evidence="6">The sequence shown here is derived from an EMBL/GenBank/DDBJ whole genome shotgun (WGS) entry which is preliminary data.</text>
</comment>
<dbReference type="EMBL" id="CAJHIA010000040">
    <property type="protein sequence ID" value="CAD6457372.1"/>
    <property type="molecule type" value="Genomic_DNA"/>
</dbReference>
<evidence type="ECO:0000256" key="3">
    <source>
        <dbReference type="ARBA" id="ARBA00024909"/>
    </source>
</evidence>
<dbReference type="InterPro" id="IPR023584">
    <property type="entry name" value="Ribosome_recyc_fac_dom"/>
</dbReference>
<keyword evidence="2" id="KW-0648">Protein biosynthesis</keyword>
<feature type="compositionally biased region" description="Polar residues" evidence="4">
    <location>
        <begin position="36"/>
        <end position="62"/>
    </location>
</feature>
<gene>
    <name evidence="6" type="ORF">SCLTRI_LOCUS10578</name>
</gene>
<dbReference type="Gene3D" id="1.10.132.20">
    <property type="entry name" value="Ribosome-recycling factor"/>
    <property type="match status" value="1"/>
</dbReference>
<protein>
    <submittedName>
        <fullName evidence="6">Ac07ee3e-ead1-4674-af51-242eb02620df</fullName>
    </submittedName>
</protein>
<comment type="similarity">
    <text evidence="1">Belongs to the RRF family.</text>
</comment>
<proteinExistence type="inferred from homology"/>
<feature type="region of interest" description="Disordered" evidence="4">
    <location>
        <begin position="17"/>
        <end position="105"/>
    </location>
</feature>
<evidence type="ECO:0000256" key="4">
    <source>
        <dbReference type="SAM" id="MobiDB-lite"/>
    </source>
</evidence>
<evidence type="ECO:0000256" key="1">
    <source>
        <dbReference type="ARBA" id="ARBA00005912"/>
    </source>
</evidence>
<dbReference type="GO" id="GO:0005739">
    <property type="term" value="C:mitochondrion"/>
    <property type="evidence" value="ECO:0007669"/>
    <property type="project" value="TreeGrafter"/>
</dbReference>
<evidence type="ECO:0000313" key="6">
    <source>
        <dbReference type="EMBL" id="CAD6457372.1"/>
    </source>
</evidence>
<dbReference type="FunFam" id="3.30.1360.40:FF:000020">
    <property type="entry name" value="Similar to ribosome recycling factor"/>
    <property type="match status" value="1"/>
</dbReference>
<dbReference type="AlphaFoldDB" id="A0A8H2W638"/>
<dbReference type="SUPFAM" id="SSF55194">
    <property type="entry name" value="Ribosome recycling factor, RRF"/>
    <property type="match status" value="1"/>
</dbReference>
<name>A0A8H2W638_9HELO</name>
<evidence type="ECO:0000313" key="7">
    <source>
        <dbReference type="Proteomes" id="UP000624404"/>
    </source>
</evidence>
<keyword evidence="7" id="KW-1185">Reference proteome</keyword>
<dbReference type="InterPro" id="IPR002661">
    <property type="entry name" value="Ribosome_recyc_fac"/>
</dbReference>
<dbReference type="GO" id="GO:0006412">
    <property type="term" value="P:translation"/>
    <property type="evidence" value="ECO:0007669"/>
    <property type="project" value="UniProtKB-KW"/>
</dbReference>
<dbReference type="PANTHER" id="PTHR20982:SF3">
    <property type="entry name" value="MITOCHONDRIAL RIBOSOME RECYCLING FACTOR PSEUDO 1"/>
    <property type="match status" value="1"/>
</dbReference>
<dbReference type="InterPro" id="IPR036191">
    <property type="entry name" value="RRF_sf"/>
</dbReference>
<feature type="compositionally biased region" description="Low complexity" evidence="4">
    <location>
        <begin position="75"/>
        <end position="95"/>
    </location>
</feature>
<evidence type="ECO:0000259" key="5">
    <source>
        <dbReference type="Pfam" id="PF01765"/>
    </source>
</evidence>
<reference evidence="6" key="1">
    <citation type="submission" date="2020-10" db="EMBL/GenBank/DDBJ databases">
        <authorList>
            <person name="Kusch S."/>
        </authorList>
    </citation>
    <scope>NUCLEOTIDE SEQUENCE</scope>
    <source>
        <strain evidence="6">SwB9</strain>
    </source>
</reference>
<accession>A0A8H2W638</accession>
<sequence length="290" mass="31611">MPPRISFRSVESLRRSLTNPNSRNASLLDLRPLQLSKPTPNIYENTPQHRYLSSTSSIQFKNTIPLLKKKDKNNKSSSSDSSENSSSSASSSSAAEENDPFDFSTLQTGIDKSLEKLKNDLGKLRTGGRFNPEVLEGLRVKLGKDAKESFRLGDLAQVLPKGGRSVVVLVGDKDHIKPILSTIQSSPTLSLQPVPDPQNPLALNIPIPPPTKESRDAALQAASKAGELAGNGVRNARGAMQKKLRAMEVKKTVRPDDSKKAHKEMEKVVEKGNAEVKKLVEAARKGMEQS</sequence>
<feature type="domain" description="Ribosome recycling factor" evidence="5">
    <location>
        <begin position="117"/>
        <end position="285"/>
    </location>
</feature>
<evidence type="ECO:0000256" key="2">
    <source>
        <dbReference type="ARBA" id="ARBA00022917"/>
    </source>
</evidence>
<dbReference type="OrthoDB" id="407355at2759"/>
<dbReference type="Proteomes" id="UP000624404">
    <property type="component" value="Unassembled WGS sequence"/>
</dbReference>
<dbReference type="GO" id="GO:0043023">
    <property type="term" value="F:ribosomal large subunit binding"/>
    <property type="evidence" value="ECO:0007669"/>
    <property type="project" value="TreeGrafter"/>
</dbReference>
<comment type="function">
    <text evidence="3">Necessary for protein synthesis in mitochondria. Functions as a ribosome recycling factor in mitochondria.</text>
</comment>
<dbReference type="Pfam" id="PF01765">
    <property type="entry name" value="RRF"/>
    <property type="match status" value="1"/>
</dbReference>